<feature type="transmembrane region" description="Helical" evidence="5">
    <location>
        <begin position="209"/>
        <end position="229"/>
    </location>
</feature>
<dbReference type="SUPFAM" id="SSF103481">
    <property type="entry name" value="Multidrug resistance efflux transporter EmrE"/>
    <property type="match status" value="2"/>
</dbReference>
<protein>
    <submittedName>
        <fullName evidence="7">DMT family transporter</fullName>
    </submittedName>
</protein>
<proteinExistence type="predicted"/>
<feature type="transmembrane region" description="Helical" evidence="5">
    <location>
        <begin position="35"/>
        <end position="55"/>
    </location>
</feature>
<dbReference type="PANTHER" id="PTHR22911">
    <property type="entry name" value="ACYL-MALONYL CONDENSING ENZYME-RELATED"/>
    <property type="match status" value="1"/>
</dbReference>
<accession>A0A931MI24</accession>
<dbReference type="PANTHER" id="PTHR22911:SF6">
    <property type="entry name" value="SOLUTE CARRIER FAMILY 35 MEMBER G1"/>
    <property type="match status" value="1"/>
</dbReference>
<comment type="caution">
    <text evidence="7">The sequence shown here is derived from an EMBL/GenBank/DDBJ whole genome shotgun (WGS) entry which is preliminary data.</text>
</comment>
<keyword evidence="2 5" id="KW-0812">Transmembrane</keyword>
<keyword evidence="3 5" id="KW-1133">Transmembrane helix</keyword>
<evidence type="ECO:0000256" key="3">
    <source>
        <dbReference type="ARBA" id="ARBA00022989"/>
    </source>
</evidence>
<name>A0A931MI24_9BURK</name>
<dbReference type="InterPro" id="IPR000620">
    <property type="entry name" value="EamA_dom"/>
</dbReference>
<feature type="transmembrane region" description="Helical" evidence="5">
    <location>
        <begin position="154"/>
        <end position="173"/>
    </location>
</feature>
<dbReference type="GO" id="GO:0016020">
    <property type="term" value="C:membrane"/>
    <property type="evidence" value="ECO:0007669"/>
    <property type="project" value="UniProtKB-SubCell"/>
</dbReference>
<evidence type="ECO:0000256" key="4">
    <source>
        <dbReference type="ARBA" id="ARBA00023136"/>
    </source>
</evidence>
<dbReference type="Pfam" id="PF00892">
    <property type="entry name" value="EamA"/>
    <property type="match status" value="2"/>
</dbReference>
<dbReference type="InterPro" id="IPR037185">
    <property type="entry name" value="EmrE-like"/>
</dbReference>
<gene>
    <name evidence="7" type="ORF">I5803_15265</name>
</gene>
<feature type="domain" description="EamA" evidence="6">
    <location>
        <begin position="181"/>
        <end position="307"/>
    </location>
</feature>
<keyword evidence="4 5" id="KW-0472">Membrane</keyword>
<feature type="transmembrane region" description="Helical" evidence="5">
    <location>
        <begin position="127"/>
        <end position="145"/>
    </location>
</feature>
<feature type="domain" description="EamA" evidence="6">
    <location>
        <begin position="37"/>
        <end position="168"/>
    </location>
</feature>
<keyword evidence="8" id="KW-1185">Reference proteome</keyword>
<evidence type="ECO:0000256" key="2">
    <source>
        <dbReference type="ARBA" id="ARBA00022692"/>
    </source>
</evidence>
<organism evidence="7 8">
    <name type="scientific">Caenimonas aquaedulcis</name>
    <dbReference type="NCBI Taxonomy" id="2793270"/>
    <lineage>
        <taxon>Bacteria</taxon>
        <taxon>Pseudomonadati</taxon>
        <taxon>Pseudomonadota</taxon>
        <taxon>Betaproteobacteria</taxon>
        <taxon>Burkholderiales</taxon>
        <taxon>Comamonadaceae</taxon>
        <taxon>Caenimonas</taxon>
    </lineage>
</organism>
<feature type="transmembrane region" description="Helical" evidence="5">
    <location>
        <begin position="70"/>
        <end position="89"/>
    </location>
</feature>
<dbReference type="Proteomes" id="UP000651050">
    <property type="component" value="Unassembled WGS sequence"/>
</dbReference>
<sequence length="317" mass="34876">METGRGVGGGARAKRHVLWRRASVTQRRASRLDPVLRALIWATAAGVIFSLLNTLMRGLVFQLTPFQTQFLRYVFGLLVMLPLVARAGWRAYMPQSIRGQFVRGIVHTLGLCMWFTAIPHITLADTTAIGFTGPIFIMLGAAWFFGEKMRWERWLASLIGFTGVLIVVAPKLAAAGGGYSLLMLASAPVFAASFLITKGLTRYERPEVIVLWQSITIMLLSLPLAIPGWQWPTAWQWAAFLLCGLLGSTGHYCLTRSFSVADISATQSVKFLDLVWASLLGWIVFSDTPSQSTLIGGAVICASTIWIARRETRGAAR</sequence>
<evidence type="ECO:0000313" key="7">
    <source>
        <dbReference type="EMBL" id="MBG9389389.1"/>
    </source>
</evidence>
<dbReference type="AlphaFoldDB" id="A0A931MI24"/>
<evidence type="ECO:0000256" key="1">
    <source>
        <dbReference type="ARBA" id="ARBA00004141"/>
    </source>
</evidence>
<feature type="transmembrane region" description="Helical" evidence="5">
    <location>
        <begin position="179"/>
        <end position="197"/>
    </location>
</feature>
<evidence type="ECO:0000256" key="5">
    <source>
        <dbReference type="SAM" id="Phobius"/>
    </source>
</evidence>
<evidence type="ECO:0000259" key="6">
    <source>
        <dbReference type="Pfam" id="PF00892"/>
    </source>
</evidence>
<feature type="transmembrane region" description="Helical" evidence="5">
    <location>
        <begin position="101"/>
        <end position="121"/>
    </location>
</feature>
<dbReference type="EMBL" id="JADWYS010000001">
    <property type="protein sequence ID" value="MBG9389389.1"/>
    <property type="molecule type" value="Genomic_DNA"/>
</dbReference>
<feature type="transmembrane region" description="Helical" evidence="5">
    <location>
        <begin position="235"/>
        <end position="255"/>
    </location>
</feature>
<reference evidence="7" key="1">
    <citation type="submission" date="2020-11" db="EMBL/GenBank/DDBJ databases">
        <title>Bacterial whole genome sequence for Caenimonas sp. DR4.4.</title>
        <authorList>
            <person name="Le V."/>
            <person name="Ko S.-R."/>
            <person name="Ahn C.-Y."/>
            <person name="Oh H.-M."/>
        </authorList>
    </citation>
    <scope>NUCLEOTIDE SEQUENCE</scope>
    <source>
        <strain evidence="7">DR4.4</strain>
    </source>
</reference>
<comment type="subcellular location">
    <subcellularLocation>
        <location evidence="1">Membrane</location>
        <topology evidence="1">Multi-pass membrane protein</topology>
    </subcellularLocation>
</comment>
<evidence type="ECO:0000313" key="8">
    <source>
        <dbReference type="Proteomes" id="UP000651050"/>
    </source>
</evidence>
<dbReference type="RefSeq" id="WP_196987188.1">
    <property type="nucleotide sequence ID" value="NZ_JADWYS010000001.1"/>
</dbReference>